<comment type="caution">
    <text evidence="2">The sequence shown here is derived from an EMBL/GenBank/DDBJ whole genome shotgun (WGS) entry which is preliminary data.</text>
</comment>
<reference evidence="3" key="1">
    <citation type="journal article" date="2019" name="Int. J. Syst. Evol. Microbiol.">
        <title>The Global Catalogue of Microorganisms (GCM) 10K type strain sequencing project: providing services to taxonomists for standard genome sequencing and annotation.</title>
        <authorList>
            <consortium name="The Broad Institute Genomics Platform"/>
            <consortium name="The Broad Institute Genome Sequencing Center for Infectious Disease"/>
            <person name="Wu L."/>
            <person name="Ma J."/>
        </authorList>
    </citation>
    <scope>NUCLEOTIDE SEQUENCE [LARGE SCALE GENOMIC DNA]</scope>
    <source>
        <strain evidence="3">CGMCC 4.7466</strain>
    </source>
</reference>
<dbReference type="InterPro" id="IPR045767">
    <property type="entry name" value="DUF6134"/>
</dbReference>
<protein>
    <submittedName>
        <fullName evidence="2">DUF6134 family protein</fullName>
    </submittedName>
</protein>
<keyword evidence="3" id="KW-1185">Reference proteome</keyword>
<evidence type="ECO:0000256" key="1">
    <source>
        <dbReference type="SAM" id="SignalP"/>
    </source>
</evidence>
<accession>A0ABV9T4I4</accession>
<evidence type="ECO:0000313" key="3">
    <source>
        <dbReference type="Proteomes" id="UP001595818"/>
    </source>
</evidence>
<keyword evidence="1" id="KW-0732">Signal</keyword>
<feature type="chain" id="PRO_5046713604" evidence="1">
    <location>
        <begin position="24"/>
        <end position="200"/>
    </location>
</feature>
<dbReference type="Proteomes" id="UP001595818">
    <property type="component" value="Unassembled WGS sequence"/>
</dbReference>
<organism evidence="2 3">
    <name type="scientific">Negadavirga shengliensis</name>
    <dbReference type="NCBI Taxonomy" id="1389218"/>
    <lineage>
        <taxon>Bacteria</taxon>
        <taxon>Pseudomonadati</taxon>
        <taxon>Bacteroidota</taxon>
        <taxon>Cytophagia</taxon>
        <taxon>Cytophagales</taxon>
        <taxon>Cyclobacteriaceae</taxon>
        <taxon>Negadavirga</taxon>
    </lineage>
</organism>
<proteinExistence type="predicted"/>
<dbReference type="RefSeq" id="WP_377066280.1">
    <property type="nucleotide sequence ID" value="NZ_JBHSJJ010000010.1"/>
</dbReference>
<feature type="signal peptide" evidence="1">
    <location>
        <begin position="1"/>
        <end position="23"/>
    </location>
</feature>
<dbReference type="EMBL" id="JBHSJJ010000010">
    <property type="protein sequence ID" value="MFC4873432.1"/>
    <property type="molecule type" value="Genomic_DNA"/>
</dbReference>
<gene>
    <name evidence="2" type="ORF">ACFPFU_17150</name>
</gene>
<sequence>MVIKSAFISITLLLCMVSPKTQAQERHAYEITLAGFTIGEMEATKLYKQDTAVYLLKSEVSFWLFGRINVDYLTEVKYHNGQFVRSTVRSSTNRGNFLSRIWLQDEVYEVRANSYRYELDTQVHEEIDYSAVRLFFEEPKDISKMMAENYGQFCMVTPLGEGMYDTLVEGNKNRYHYKDGKMQKAVMQSPIKNYVIRRKE</sequence>
<dbReference type="Pfam" id="PF19630">
    <property type="entry name" value="DUF6134"/>
    <property type="match status" value="1"/>
</dbReference>
<evidence type="ECO:0000313" key="2">
    <source>
        <dbReference type="EMBL" id="MFC4873432.1"/>
    </source>
</evidence>
<name>A0ABV9T4I4_9BACT</name>